<evidence type="ECO:0000313" key="3">
    <source>
        <dbReference type="Proteomes" id="UP001285908"/>
    </source>
</evidence>
<proteinExistence type="predicted"/>
<dbReference type="PANTHER" id="PTHR42910:SF1">
    <property type="entry name" value="MAJOR FACILITATOR SUPERFAMILY (MFS) PROFILE DOMAIN-CONTAINING PROTEIN"/>
    <property type="match status" value="1"/>
</dbReference>
<sequence length="136" mass="15114">MSRHQNGQQLEATSTHIPIHCLSSREGSLTANTNDNDPRLKEQEGEKPPVLDTHGDAQSSGISLPQFAQVDGVDESTSTLDGVPWKSRLSTLWHWKPKAARYDPDNPPKFTIWMNILFGFVSGVLHVSQSNVSDRH</sequence>
<dbReference type="RefSeq" id="XP_062688946.1">
    <property type="nucleotide sequence ID" value="XM_062837828.1"/>
</dbReference>
<accession>A0AAJ0I006</accession>
<dbReference type="GeneID" id="87875450"/>
<feature type="compositionally biased region" description="Basic and acidic residues" evidence="1">
    <location>
        <begin position="36"/>
        <end position="55"/>
    </location>
</feature>
<evidence type="ECO:0000256" key="1">
    <source>
        <dbReference type="SAM" id="MobiDB-lite"/>
    </source>
</evidence>
<name>A0AAJ0I006_9PEZI</name>
<organism evidence="2 3">
    <name type="scientific">Neurospora hispaniola</name>
    <dbReference type="NCBI Taxonomy" id="588809"/>
    <lineage>
        <taxon>Eukaryota</taxon>
        <taxon>Fungi</taxon>
        <taxon>Dikarya</taxon>
        <taxon>Ascomycota</taxon>
        <taxon>Pezizomycotina</taxon>
        <taxon>Sordariomycetes</taxon>
        <taxon>Sordariomycetidae</taxon>
        <taxon>Sordariales</taxon>
        <taxon>Sordariaceae</taxon>
        <taxon>Neurospora</taxon>
    </lineage>
</organism>
<feature type="compositionally biased region" description="Polar residues" evidence="1">
    <location>
        <begin position="1"/>
        <end position="16"/>
    </location>
</feature>
<dbReference type="PANTHER" id="PTHR42910">
    <property type="entry name" value="TRANSPORTER SCO4007-RELATED"/>
    <property type="match status" value="1"/>
</dbReference>
<keyword evidence="3" id="KW-1185">Reference proteome</keyword>
<feature type="region of interest" description="Disordered" evidence="1">
    <location>
        <begin position="1"/>
        <end position="80"/>
    </location>
</feature>
<protein>
    <submittedName>
        <fullName evidence="2">Uncharacterized protein</fullName>
    </submittedName>
</protein>
<comment type="caution">
    <text evidence="2">The sequence shown here is derived from an EMBL/GenBank/DDBJ whole genome shotgun (WGS) entry which is preliminary data.</text>
</comment>
<dbReference type="AlphaFoldDB" id="A0AAJ0I006"/>
<reference evidence="2 3" key="1">
    <citation type="journal article" date="2023" name="Mol. Phylogenet. Evol.">
        <title>Genome-scale phylogeny and comparative genomics of the fungal order Sordariales.</title>
        <authorList>
            <person name="Hensen N."/>
            <person name="Bonometti L."/>
            <person name="Westerberg I."/>
            <person name="Brannstrom I.O."/>
            <person name="Guillou S."/>
            <person name="Cros-Aarteil S."/>
            <person name="Calhoun S."/>
            <person name="Haridas S."/>
            <person name="Kuo A."/>
            <person name="Mondo S."/>
            <person name="Pangilinan J."/>
            <person name="Riley R."/>
            <person name="LaButti K."/>
            <person name="Andreopoulos B."/>
            <person name="Lipzen A."/>
            <person name="Chen C."/>
            <person name="Yan M."/>
            <person name="Daum C."/>
            <person name="Ng V."/>
            <person name="Clum A."/>
            <person name="Steindorff A."/>
            <person name="Ohm R.A."/>
            <person name="Martin F."/>
            <person name="Silar P."/>
            <person name="Natvig D.O."/>
            <person name="Lalanne C."/>
            <person name="Gautier V."/>
            <person name="Ament-Velasquez S.L."/>
            <person name="Kruys A."/>
            <person name="Hutchinson M.I."/>
            <person name="Powell A.J."/>
            <person name="Barry K."/>
            <person name="Miller A.N."/>
            <person name="Grigoriev I.V."/>
            <person name="Debuchy R."/>
            <person name="Gladieux P."/>
            <person name="Hiltunen Thoren M."/>
            <person name="Johannesson H."/>
        </authorList>
    </citation>
    <scope>NUCLEOTIDE SEQUENCE [LARGE SCALE GENOMIC DNA]</scope>
    <source>
        <strain evidence="2 3">FGSC 10403</strain>
    </source>
</reference>
<evidence type="ECO:0000313" key="2">
    <source>
        <dbReference type="EMBL" id="KAK3486183.1"/>
    </source>
</evidence>
<dbReference type="EMBL" id="JAULSX010000009">
    <property type="protein sequence ID" value="KAK3486183.1"/>
    <property type="molecule type" value="Genomic_DNA"/>
</dbReference>
<feature type="compositionally biased region" description="Polar residues" evidence="1">
    <location>
        <begin position="25"/>
        <end position="35"/>
    </location>
</feature>
<dbReference type="Proteomes" id="UP001285908">
    <property type="component" value="Unassembled WGS sequence"/>
</dbReference>
<gene>
    <name evidence="2" type="ORF">B0T23DRAFT_389745</name>
</gene>